<protein>
    <recommendedName>
        <fullName evidence="3">Lipoprotein</fullName>
    </recommendedName>
</protein>
<dbReference type="RefSeq" id="WP_206718520.1">
    <property type="nucleotide sequence ID" value="NZ_CP071091.1"/>
</dbReference>
<accession>A0ABX7NES6</accession>
<keyword evidence="2" id="KW-1185">Reference proteome</keyword>
<name>A0ABX7NES6_9BACT</name>
<evidence type="ECO:0008006" key="3">
    <source>
        <dbReference type="Google" id="ProtNLM"/>
    </source>
</evidence>
<dbReference type="EMBL" id="CP071091">
    <property type="protein sequence ID" value="QSQ16884.1"/>
    <property type="molecule type" value="Genomic_DNA"/>
</dbReference>
<organism evidence="1 2">
    <name type="scientific">Myxococcus landrumensis</name>
    <dbReference type="NCBI Taxonomy" id="2813577"/>
    <lineage>
        <taxon>Bacteria</taxon>
        <taxon>Pseudomonadati</taxon>
        <taxon>Myxococcota</taxon>
        <taxon>Myxococcia</taxon>
        <taxon>Myxococcales</taxon>
        <taxon>Cystobacterineae</taxon>
        <taxon>Myxococcaceae</taxon>
        <taxon>Myxococcus</taxon>
    </lineage>
</organism>
<dbReference type="Proteomes" id="UP000663090">
    <property type="component" value="Chromosome"/>
</dbReference>
<dbReference type="PROSITE" id="PS51257">
    <property type="entry name" value="PROKAR_LIPOPROTEIN"/>
    <property type="match status" value="1"/>
</dbReference>
<proteinExistence type="predicted"/>
<dbReference type="SUPFAM" id="SSF55486">
    <property type="entry name" value="Metalloproteases ('zincins'), catalytic domain"/>
    <property type="match status" value="1"/>
</dbReference>
<evidence type="ECO:0000313" key="1">
    <source>
        <dbReference type="EMBL" id="QSQ16884.1"/>
    </source>
</evidence>
<evidence type="ECO:0000313" key="2">
    <source>
        <dbReference type="Proteomes" id="UP000663090"/>
    </source>
</evidence>
<gene>
    <name evidence="1" type="ORF">JY572_12890</name>
</gene>
<sequence length="536" mass="57834">MRKLSKTGVVLFGVLVAGCEGGEGEPSVASTRQAVVSQELAASLACVETYVDAGTCDWSHWSELWETCMTYEHPVLEDGRFLEEVQAGNCTAASWPTLREQFIDPSPAPVRLRETCNGTSLVIQEAEPNGCHPVAQAAGASFVEVPFGKSVTLHAGANCTGDSVTSQTDMNLCETSFETGASADGNVGSFRIQDVEAPPSAYNYDCAAGEEACVENYNDRLGAINQSHTVKVVRVVVPGRSTFSMSSIEPNVKSLYGFFAVASRHQVSRTSMDSQLVNVAGATCQKVKTLAMAQARSSAFMTVYMMPSGLCPTSNARDRSIFLNDNLFRSYAHEAGHVLGLAHGNTRDPATGKVTQYGDASTYMGQFTSDNYNLPQLHWLGWTKKEEIVKVNAALERDGFTEVILRPVDRNDDSPDSPSDHKLGAVWETPDSKYRLFIVVPKSVLNGANQIAGGTVIVYRAPTCKLKADCPGTIVMGTTTMARFVATNTNTHVVNGSPIKLQAIGYEKKPVRVGGATVDEYAWVKLRISLERAQGR</sequence>
<reference evidence="1 2" key="1">
    <citation type="submission" date="2021-02" db="EMBL/GenBank/DDBJ databases">
        <title>De Novo genome assembly of isolated myxobacteria.</title>
        <authorList>
            <person name="Stevens D.C."/>
        </authorList>
    </citation>
    <scope>NUCLEOTIDE SEQUENCE [LARGE SCALE GENOMIC DNA]</scope>
    <source>
        <strain evidence="1 2">SCHIC003</strain>
    </source>
</reference>